<protein>
    <submittedName>
        <fullName evidence="2">Unannotated protein</fullName>
    </submittedName>
</protein>
<feature type="domain" description="ER-bound oxygenase mpaB/mpaB'/Rubber oxygenase catalytic" evidence="1">
    <location>
        <begin position="1"/>
        <end position="150"/>
    </location>
</feature>
<proteinExistence type="predicted"/>
<dbReference type="Pfam" id="PF09995">
    <property type="entry name" value="MPAB_Lcp_cat"/>
    <property type="match status" value="1"/>
</dbReference>
<gene>
    <name evidence="2" type="ORF">UFOPK2579_00204</name>
</gene>
<dbReference type="AlphaFoldDB" id="A0A6J6NMW1"/>
<sequence>MHAGVRSPGRYSAYDTDLQLWVAATLAHNGEWFYERVLGPLDAASREQIYRDSWIFGTALQVTADDWPQTRAAFDDYWADALTRLEPDPIVQDYCRRLLSGEDSPLVARPVLALQSLMTRGNLEPQVREVLALPWTPREQRLYDLFWRVFPRVYRLVPRPLRQLHTTIILRDLRRRLRTGKRVI</sequence>
<dbReference type="InterPro" id="IPR018713">
    <property type="entry name" value="MPAB/Lcp_cat_dom"/>
</dbReference>
<evidence type="ECO:0000259" key="1">
    <source>
        <dbReference type="Pfam" id="PF09995"/>
    </source>
</evidence>
<organism evidence="2">
    <name type="scientific">freshwater metagenome</name>
    <dbReference type="NCBI Taxonomy" id="449393"/>
    <lineage>
        <taxon>unclassified sequences</taxon>
        <taxon>metagenomes</taxon>
        <taxon>ecological metagenomes</taxon>
    </lineage>
</organism>
<reference evidence="2" key="1">
    <citation type="submission" date="2020-05" db="EMBL/GenBank/DDBJ databases">
        <authorList>
            <person name="Chiriac C."/>
            <person name="Salcher M."/>
            <person name="Ghai R."/>
            <person name="Kavagutti S V."/>
        </authorList>
    </citation>
    <scope>NUCLEOTIDE SEQUENCE</scope>
</reference>
<dbReference type="PANTHER" id="PTHR36151">
    <property type="entry name" value="BLR2777 PROTEIN"/>
    <property type="match status" value="1"/>
</dbReference>
<name>A0A6J6NMW1_9ZZZZ</name>
<evidence type="ECO:0000313" key="2">
    <source>
        <dbReference type="EMBL" id="CAB4687717.1"/>
    </source>
</evidence>
<accession>A0A6J6NMW1</accession>
<dbReference type="PANTHER" id="PTHR36151:SF3">
    <property type="entry name" value="ER-BOUND OXYGENASE MPAB_MPAB'_RUBBER OXYGENASE CATALYTIC DOMAIN-CONTAINING PROTEIN"/>
    <property type="match status" value="1"/>
</dbReference>
<dbReference type="GO" id="GO:0016491">
    <property type="term" value="F:oxidoreductase activity"/>
    <property type="evidence" value="ECO:0007669"/>
    <property type="project" value="InterPro"/>
</dbReference>
<dbReference type="EMBL" id="CAEZXR010000013">
    <property type="protein sequence ID" value="CAB4687717.1"/>
    <property type="molecule type" value="Genomic_DNA"/>
</dbReference>